<organism evidence="1 2">
    <name type="scientific">Streptomyces ziwulingensis</name>
    <dbReference type="NCBI Taxonomy" id="1045501"/>
    <lineage>
        <taxon>Bacteria</taxon>
        <taxon>Bacillati</taxon>
        <taxon>Actinomycetota</taxon>
        <taxon>Actinomycetes</taxon>
        <taxon>Kitasatosporales</taxon>
        <taxon>Streptomycetaceae</taxon>
        <taxon>Streptomyces</taxon>
    </lineage>
</organism>
<comment type="caution">
    <text evidence="1">The sequence shown here is derived from an EMBL/GenBank/DDBJ whole genome shotgun (WGS) entry which is preliminary data.</text>
</comment>
<dbReference type="EMBL" id="BAABIG010000018">
    <property type="protein sequence ID" value="GAA4792659.1"/>
    <property type="molecule type" value="Genomic_DNA"/>
</dbReference>
<sequence>MCGTAPVPDAARKGNDVAKVTVLDSEFLKQFINNQITGFQETLEKIAKNDASTGPAIKSIAENKKTNTTLDTTRPLILGGMAGEKSAAGGDALNSMIQKSAAEIDRVIDEQTVLFEDIEEALWATIEQLNKNQGQNLQDIIADEFMEIFEDVDSDLSGSEGEEED</sequence>
<accession>A0ABP9BAT0</accession>
<protein>
    <recommendedName>
        <fullName evidence="3">Type VII secretion system-associated protein</fullName>
    </recommendedName>
</protein>
<dbReference type="NCBIfam" id="NF033533">
    <property type="entry name" value="lone7_assoc_B"/>
    <property type="match status" value="1"/>
</dbReference>
<evidence type="ECO:0000313" key="2">
    <source>
        <dbReference type="Proteomes" id="UP001501265"/>
    </source>
</evidence>
<proteinExistence type="predicted"/>
<gene>
    <name evidence="1" type="ORF">GCM10023220_18160</name>
</gene>
<name>A0ABP9BAT0_9ACTN</name>
<evidence type="ECO:0008006" key="3">
    <source>
        <dbReference type="Google" id="ProtNLM"/>
    </source>
</evidence>
<keyword evidence="2" id="KW-1185">Reference proteome</keyword>
<dbReference type="Proteomes" id="UP001501265">
    <property type="component" value="Unassembled WGS sequence"/>
</dbReference>
<dbReference type="InterPro" id="IPR049801">
    <property type="entry name" value="T7SS_assoc-like"/>
</dbReference>
<reference evidence="2" key="1">
    <citation type="journal article" date="2019" name="Int. J. Syst. Evol. Microbiol.">
        <title>The Global Catalogue of Microorganisms (GCM) 10K type strain sequencing project: providing services to taxonomists for standard genome sequencing and annotation.</title>
        <authorList>
            <consortium name="The Broad Institute Genomics Platform"/>
            <consortium name="The Broad Institute Genome Sequencing Center for Infectious Disease"/>
            <person name="Wu L."/>
            <person name="Ma J."/>
        </authorList>
    </citation>
    <scope>NUCLEOTIDE SEQUENCE [LARGE SCALE GENOMIC DNA]</scope>
    <source>
        <strain evidence="2">JCM 18081</strain>
    </source>
</reference>
<evidence type="ECO:0000313" key="1">
    <source>
        <dbReference type="EMBL" id="GAA4792659.1"/>
    </source>
</evidence>